<gene>
    <name evidence="1" type="ORF">CHH72_00575</name>
</gene>
<dbReference type="RefSeq" id="WP_095326011.1">
    <property type="nucleotide sequence ID" value="NZ_NPCC01000002.1"/>
</dbReference>
<organism evidence="1 2">
    <name type="scientific">Shouchella clausii</name>
    <name type="common">Alkalihalobacillus clausii</name>
    <dbReference type="NCBI Taxonomy" id="79880"/>
    <lineage>
        <taxon>Bacteria</taxon>
        <taxon>Bacillati</taxon>
        <taxon>Bacillota</taxon>
        <taxon>Bacilli</taxon>
        <taxon>Bacillales</taxon>
        <taxon>Bacillaceae</taxon>
        <taxon>Shouchella</taxon>
    </lineage>
</organism>
<dbReference type="EMBL" id="NPCC01000002">
    <property type="protein sequence ID" value="PAE90948.1"/>
    <property type="molecule type" value="Genomic_DNA"/>
</dbReference>
<sequence>MLRSFDDSVRKVLQHHGVEDEKLEASLIDLFSQYEKRVLSDSFVEEIAKKLDRRDNRRKRSPRP</sequence>
<reference evidence="1 2" key="1">
    <citation type="submission" date="2017-07" db="EMBL/GenBank/DDBJ databases">
        <title>Isolation and whole genome analysis of endospore-forming bacteria from heroin.</title>
        <authorList>
            <person name="Kalinowski J."/>
            <person name="Ahrens B."/>
            <person name="Al-Dilaimi A."/>
            <person name="Winkler A."/>
            <person name="Wibberg D."/>
            <person name="Schleenbecker U."/>
            <person name="Ruckert C."/>
            <person name="Wolfel R."/>
            <person name="Grass G."/>
        </authorList>
    </citation>
    <scope>NUCLEOTIDE SEQUENCE [LARGE SCALE GENOMIC DNA]</scope>
    <source>
        <strain evidence="1 2">7539</strain>
    </source>
</reference>
<protein>
    <submittedName>
        <fullName evidence="1">Uncharacterized protein</fullName>
    </submittedName>
</protein>
<accession>A0A268P5I5</accession>
<dbReference type="Proteomes" id="UP000216207">
    <property type="component" value="Unassembled WGS sequence"/>
</dbReference>
<comment type="caution">
    <text evidence="1">The sequence shown here is derived from an EMBL/GenBank/DDBJ whole genome shotgun (WGS) entry which is preliminary data.</text>
</comment>
<name>A0A268P5I5_SHOCL</name>
<evidence type="ECO:0000313" key="1">
    <source>
        <dbReference type="EMBL" id="PAE90948.1"/>
    </source>
</evidence>
<dbReference type="AlphaFoldDB" id="A0A268P5I5"/>
<evidence type="ECO:0000313" key="2">
    <source>
        <dbReference type="Proteomes" id="UP000216207"/>
    </source>
</evidence>
<proteinExistence type="predicted"/>